<evidence type="ECO:0000313" key="3">
    <source>
        <dbReference type="Proteomes" id="UP000093523"/>
    </source>
</evidence>
<evidence type="ECO:0000313" key="2">
    <source>
        <dbReference type="EMBL" id="OCH22918.1"/>
    </source>
</evidence>
<dbReference type="Gene3D" id="1.25.40.10">
    <property type="entry name" value="Tetratricopeptide repeat domain"/>
    <property type="match status" value="2"/>
</dbReference>
<dbReference type="Pfam" id="PF13432">
    <property type="entry name" value="TPR_16"/>
    <property type="match status" value="1"/>
</dbReference>
<sequence>MMKKIALTVLFILHTQGVTAAELSRYTATKVQRAQNLQQNEKLDEAIDILADVDTSKVYDKAFVARMLGVFYWQNNQKSQAIKQLDYAVSSGQLQDKQAWTTRKMLADILLMEQKYKAALPHYYQLVKTVPKNEKGDELWLRIAQIHYQSSEFAPTLKAIGRYESYRKPDELTPLSLKFGAQVQLKQWKQVVPTLERLIVLQPEKLTWWRQLVTAHLQLGQTKQALSVLVLADINKLSLPEQDIKLLAQLYAKQGIPEQAAQTLGRLSTANTDVDLLVEQAVHWQNAKEWDKSIAFWSKAAKISSRYYWQESQLLLQQKDYEAALRSLNKVNDPKKKQAVLLAKVKAYYKLNRLEEGLINAKKANDISASNETKGWVNYLSNLRKLESES</sequence>
<feature type="chain" id="PRO_5008632446" description="Bacterial transcriptional activator domain-containing protein" evidence="1">
    <location>
        <begin position="21"/>
        <end position="390"/>
    </location>
</feature>
<dbReference type="STRING" id="688.A6E04_03155"/>
<dbReference type="InterPro" id="IPR011990">
    <property type="entry name" value="TPR-like_helical_dom_sf"/>
</dbReference>
<dbReference type="RefSeq" id="WP_065609384.1">
    <property type="nucleotide sequence ID" value="NZ_CAWMPN010000004.1"/>
</dbReference>
<evidence type="ECO:0008006" key="4">
    <source>
        <dbReference type="Google" id="ProtNLM"/>
    </source>
</evidence>
<dbReference type="AlphaFoldDB" id="A0A1B9P365"/>
<protein>
    <recommendedName>
        <fullName evidence="4">Bacterial transcriptional activator domain-containing protein</fullName>
    </recommendedName>
</protein>
<feature type="signal peptide" evidence="1">
    <location>
        <begin position="1"/>
        <end position="20"/>
    </location>
</feature>
<dbReference type="EMBL" id="MAJU01000004">
    <property type="protein sequence ID" value="OCH22918.1"/>
    <property type="molecule type" value="Genomic_DNA"/>
</dbReference>
<organism evidence="2 3">
    <name type="scientific">Aliivibrio logei</name>
    <name type="common">Vibrio logei</name>
    <dbReference type="NCBI Taxonomy" id="688"/>
    <lineage>
        <taxon>Bacteria</taxon>
        <taxon>Pseudomonadati</taxon>
        <taxon>Pseudomonadota</taxon>
        <taxon>Gammaproteobacteria</taxon>
        <taxon>Vibrionales</taxon>
        <taxon>Vibrionaceae</taxon>
        <taxon>Aliivibrio</taxon>
    </lineage>
</organism>
<name>A0A1B9P365_ALILO</name>
<dbReference type="OrthoDB" id="5592888at2"/>
<reference evidence="2 3" key="1">
    <citation type="submission" date="2016-06" db="EMBL/GenBank/DDBJ databases">
        <authorList>
            <person name="Kjaerup R.B."/>
            <person name="Dalgaard T.S."/>
            <person name="Juul-Madsen H.R."/>
        </authorList>
    </citation>
    <scope>NUCLEOTIDE SEQUENCE [LARGE SCALE GENOMIC DNA]</scope>
    <source>
        <strain evidence="2 3">1S159</strain>
    </source>
</reference>
<dbReference type="Proteomes" id="UP000093523">
    <property type="component" value="Unassembled WGS sequence"/>
</dbReference>
<dbReference type="SUPFAM" id="SSF48452">
    <property type="entry name" value="TPR-like"/>
    <property type="match status" value="2"/>
</dbReference>
<proteinExistence type="predicted"/>
<keyword evidence="1" id="KW-0732">Signal</keyword>
<evidence type="ECO:0000256" key="1">
    <source>
        <dbReference type="SAM" id="SignalP"/>
    </source>
</evidence>
<comment type="caution">
    <text evidence="2">The sequence shown here is derived from an EMBL/GenBank/DDBJ whole genome shotgun (WGS) entry which is preliminary data.</text>
</comment>
<accession>A0A1B9P365</accession>
<gene>
    <name evidence="2" type="ORF">A6E04_03155</name>
</gene>